<evidence type="ECO:0000313" key="2">
    <source>
        <dbReference type="EMBL" id="KAF9791014.1"/>
    </source>
</evidence>
<dbReference type="AlphaFoldDB" id="A0A9P6LAP7"/>
<dbReference type="EMBL" id="WIUZ02000002">
    <property type="protein sequence ID" value="KAF9791014.1"/>
    <property type="molecule type" value="Genomic_DNA"/>
</dbReference>
<feature type="region of interest" description="Disordered" evidence="1">
    <location>
        <begin position="177"/>
        <end position="201"/>
    </location>
</feature>
<evidence type="ECO:0000313" key="3">
    <source>
        <dbReference type="Proteomes" id="UP000736335"/>
    </source>
</evidence>
<gene>
    <name evidence="2" type="ORF">BJ322DRAFT_1017611</name>
</gene>
<sequence length="402" mass="44993">MFHRGVPVIPPPSRTVYIHPANPRKPRTRGRSSDSCIVQTNGTPGIRSSRPNGPCIPNRLIREFHDTGDLANFPIAFMGAEVEWKSLNAHISRKKVLRRDRREIGESRFGIRARHPDRGWVQPSARTSGLTRTVKEPLEKLTVRAGYMEKERGIGYRNLPRKVLVPKGGTALERSGAEATEDMGTNGGGHPSRLGVGKRTSRPFPPDIAAAADALRSFMTEGGWRYHVAQWLSGMNMSPNVLLSGNWDRIVRSWVLPGGSRAPRTWKLRAELDLPPVTPSQRLGGWSVDPVAFRPALGHPSSSRPSLRKWGKYGRGNTSSQGCDRMGITKGDQQSCRKEENAVIVPPTRHKRRRLRWWWWKRGNGIQVFLPKGVGDSEVSHRLQRFIAAGRERNLETAAPHD</sequence>
<proteinExistence type="predicted"/>
<dbReference type="Proteomes" id="UP000736335">
    <property type="component" value="Unassembled WGS sequence"/>
</dbReference>
<organism evidence="2 3">
    <name type="scientific">Thelephora terrestris</name>
    <dbReference type="NCBI Taxonomy" id="56493"/>
    <lineage>
        <taxon>Eukaryota</taxon>
        <taxon>Fungi</taxon>
        <taxon>Dikarya</taxon>
        <taxon>Basidiomycota</taxon>
        <taxon>Agaricomycotina</taxon>
        <taxon>Agaricomycetes</taxon>
        <taxon>Thelephorales</taxon>
        <taxon>Thelephoraceae</taxon>
        <taxon>Thelephora</taxon>
    </lineage>
</organism>
<feature type="region of interest" description="Disordered" evidence="1">
    <location>
        <begin position="297"/>
        <end position="339"/>
    </location>
</feature>
<comment type="caution">
    <text evidence="2">The sequence shown here is derived from an EMBL/GenBank/DDBJ whole genome shotgun (WGS) entry which is preliminary data.</text>
</comment>
<accession>A0A9P6LAP7</accession>
<protein>
    <submittedName>
        <fullName evidence="2">Uncharacterized protein</fullName>
    </submittedName>
</protein>
<keyword evidence="3" id="KW-1185">Reference proteome</keyword>
<name>A0A9P6LAP7_9AGAM</name>
<reference evidence="2" key="2">
    <citation type="submission" date="2020-11" db="EMBL/GenBank/DDBJ databases">
        <authorList>
            <consortium name="DOE Joint Genome Institute"/>
            <person name="Kuo A."/>
            <person name="Miyauchi S."/>
            <person name="Kiss E."/>
            <person name="Drula E."/>
            <person name="Kohler A."/>
            <person name="Sanchez-Garcia M."/>
            <person name="Andreopoulos B."/>
            <person name="Barry K.W."/>
            <person name="Bonito G."/>
            <person name="Buee M."/>
            <person name="Carver A."/>
            <person name="Chen C."/>
            <person name="Cichocki N."/>
            <person name="Clum A."/>
            <person name="Culley D."/>
            <person name="Crous P.W."/>
            <person name="Fauchery L."/>
            <person name="Girlanda M."/>
            <person name="Hayes R."/>
            <person name="Keri Z."/>
            <person name="Labutti K."/>
            <person name="Lipzen A."/>
            <person name="Lombard V."/>
            <person name="Magnuson J."/>
            <person name="Maillard F."/>
            <person name="Morin E."/>
            <person name="Murat C."/>
            <person name="Nolan M."/>
            <person name="Ohm R."/>
            <person name="Pangilinan J."/>
            <person name="Pereira M."/>
            <person name="Perotto S."/>
            <person name="Peter M."/>
            <person name="Riley R."/>
            <person name="Sitrit Y."/>
            <person name="Stielow B."/>
            <person name="Szollosi G."/>
            <person name="Zifcakova L."/>
            <person name="Stursova M."/>
            <person name="Spatafora J.W."/>
            <person name="Tedersoo L."/>
            <person name="Vaario L.-M."/>
            <person name="Yamada A."/>
            <person name="Yan M."/>
            <person name="Wang P."/>
            <person name="Xu J."/>
            <person name="Bruns T."/>
            <person name="Baldrian P."/>
            <person name="Vilgalys R."/>
            <person name="Henrissat B."/>
            <person name="Grigoriev I.V."/>
            <person name="Hibbett D."/>
            <person name="Nagy L.G."/>
            <person name="Martin F.M."/>
        </authorList>
    </citation>
    <scope>NUCLEOTIDE SEQUENCE</scope>
    <source>
        <strain evidence="2">UH-Tt-Lm1</strain>
    </source>
</reference>
<reference evidence="2" key="1">
    <citation type="journal article" date="2020" name="Nat. Commun.">
        <title>Large-scale genome sequencing of mycorrhizal fungi provides insights into the early evolution of symbiotic traits.</title>
        <authorList>
            <person name="Miyauchi S."/>
            <person name="Kiss E."/>
            <person name="Kuo A."/>
            <person name="Drula E."/>
            <person name="Kohler A."/>
            <person name="Sanchez-Garcia M."/>
            <person name="Morin E."/>
            <person name="Andreopoulos B."/>
            <person name="Barry K.W."/>
            <person name="Bonito G."/>
            <person name="Buee M."/>
            <person name="Carver A."/>
            <person name="Chen C."/>
            <person name="Cichocki N."/>
            <person name="Clum A."/>
            <person name="Culley D."/>
            <person name="Crous P.W."/>
            <person name="Fauchery L."/>
            <person name="Girlanda M."/>
            <person name="Hayes R.D."/>
            <person name="Keri Z."/>
            <person name="LaButti K."/>
            <person name="Lipzen A."/>
            <person name="Lombard V."/>
            <person name="Magnuson J."/>
            <person name="Maillard F."/>
            <person name="Murat C."/>
            <person name="Nolan M."/>
            <person name="Ohm R.A."/>
            <person name="Pangilinan J."/>
            <person name="Pereira M.F."/>
            <person name="Perotto S."/>
            <person name="Peter M."/>
            <person name="Pfister S."/>
            <person name="Riley R."/>
            <person name="Sitrit Y."/>
            <person name="Stielow J.B."/>
            <person name="Szollosi G."/>
            <person name="Zifcakova L."/>
            <person name="Stursova M."/>
            <person name="Spatafora J.W."/>
            <person name="Tedersoo L."/>
            <person name="Vaario L.M."/>
            <person name="Yamada A."/>
            <person name="Yan M."/>
            <person name="Wang P."/>
            <person name="Xu J."/>
            <person name="Bruns T."/>
            <person name="Baldrian P."/>
            <person name="Vilgalys R."/>
            <person name="Dunand C."/>
            <person name="Henrissat B."/>
            <person name="Grigoriev I.V."/>
            <person name="Hibbett D."/>
            <person name="Nagy L.G."/>
            <person name="Martin F.M."/>
        </authorList>
    </citation>
    <scope>NUCLEOTIDE SEQUENCE</scope>
    <source>
        <strain evidence="2">UH-Tt-Lm1</strain>
    </source>
</reference>
<evidence type="ECO:0000256" key="1">
    <source>
        <dbReference type="SAM" id="MobiDB-lite"/>
    </source>
</evidence>